<dbReference type="OrthoDB" id="429991at2759"/>
<reference evidence="2" key="1">
    <citation type="submission" date="2021-12" db="EMBL/GenBank/DDBJ databases">
        <authorList>
            <person name="King R."/>
        </authorList>
    </citation>
    <scope>NUCLEOTIDE SEQUENCE</scope>
</reference>
<gene>
    <name evidence="2" type="ORF">CINC_LOCUS5723</name>
</gene>
<evidence type="ECO:0000256" key="1">
    <source>
        <dbReference type="SAM" id="MobiDB-lite"/>
    </source>
</evidence>
<feature type="region of interest" description="Disordered" evidence="1">
    <location>
        <begin position="16"/>
        <end position="46"/>
    </location>
</feature>
<protein>
    <recommendedName>
        <fullName evidence="4">Outer dense fiber protein 3</fullName>
    </recommendedName>
</protein>
<sequence length="264" mass="29326">MPWGFECRAKLVKQNPAKPTIRTRAISAETDSPGPDHYEPPKVSEGPGYAKIKRSPAYTFGYKTTACILKPAASPNAPILDVRGITAKGTYKIPGGLMTPQIDPPGSKMKNPGPGAYSPMTRLRVKRMPAYSMRMAAKPPYQPFDSWTPPPNMYCPPIPKPTAPSYTLGYPDRILSKAYMPGPGEHDPKYKIVQRSKPAFSFGAPYRDLPHYETPPPNTYCEKKFNVNKRSIPAPSFGIRHTPYLGKEAEYLKTSKLDLRISQI</sequence>
<evidence type="ECO:0000313" key="2">
    <source>
        <dbReference type="EMBL" id="CAH0592541.1"/>
    </source>
</evidence>
<organism evidence="2 3">
    <name type="scientific">Chrysodeixis includens</name>
    <name type="common">Soybean looper</name>
    <name type="synonym">Pseudoplusia includens</name>
    <dbReference type="NCBI Taxonomy" id="689277"/>
    <lineage>
        <taxon>Eukaryota</taxon>
        <taxon>Metazoa</taxon>
        <taxon>Ecdysozoa</taxon>
        <taxon>Arthropoda</taxon>
        <taxon>Hexapoda</taxon>
        <taxon>Insecta</taxon>
        <taxon>Pterygota</taxon>
        <taxon>Neoptera</taxon>
        <taxon>Endopterygota</taxon>
        <taxon>Lepidoptera</taxon>
        <taxon>Glossata</taxon>
        <taxon>Ditrysia</taxon>
        <taxon>Noctuoidea</taxon>
        <taxon>Noctuidae</taxon>
        <taxon>Plusiinae</taxon>
        <taxon>Chrysodeixis</taxon>
    </lineage>
</organism>
<proteinExistence type="predicted"/>
<dbReference type="EMBL" id="LR824005">
    <property type="protein sequence ID" value="CAH0592541.1"/>
    <property type="molecule type" value="Genomic_DNA"/>
</dbReference>
<keyword evidence="3" id="KW-1185">Reference proteome</keyword>
<feature type="region of interest" description="Disordered" evidence="1">
    <location>
        <begin position="96"/>
        <end position="120"/>
    </location>
</feature>
<dbReference type="InterPro" id="IPR010736">
    <property type="entry name" value="SHIPPO-rpt"/>
</dbReference>
<evidence type="ECO:0000313" key="3">
    <source>
        <dbReference type="Proteomes" id="UP001154114"/>
    </source>
</evidence>
<accession>A0A9P0FWE3</accession>
<dbReference type="Proteomes" id="UP001154114">
    <property type="component" value="Chromosome 2"/>
</dbReference>
<name>A0A9P0FWE3_CHRIL</name>
<dbReference type="Pfam" id="PF07004">
    <property type="entry name" value="SHIPPO-rpt"/>
    <property type="match status" value="4"/>
</dbReference>
<evidence type="ECO:0008006" key="4">
    <source>
        <dbReference type="Google" id="ProtNLM"/>
    </source>
</evidence>
<dbReference type="AlphaFoldDB" id="A0A9P0FWE3"/>